<reference evidence="7" key="1">
    <citation type="submission" date="2014-05" db="EMBL/GenBank/DDBJ databases">
        <authorList>
            <person name="Kube M."/>
        </authorList>
    </citation>
    <scope>NUCLEOTIDE SEQUENCE [LARGE SCALE GENOMIC DNA]</scope>
</reference>
<dbReference type="PATRIC" id="fig|35623.3.peg.469"/>
<comment type="subcellular location">
    <subcellularLocation>
        <location evidence="1">Membrane</location>
        <topology evidence="1">Multi-pass membrane protein</topology>
    </subcellularLocation>
</comment>
<keyword evidence="4 5" id="KW-0472">Membrane</keyword>
<dbReference type="InterPro" id="IPR002797">
    <property type="entry name" value="Polysacc_synth"/>
</dbReference>
<keyword evidence="2 5" id="KW-0812">Transmembrane</keyword>
<accession>A0A061AG44</accession>
<dbReference type="PANTHER" id="PTHR43424">
    <property type="entry name" value="LOCUS PUTATIVE PROTEIN 1-RELATED"/>
    <property type="match status" value="1"/>
</dbReference>
<protein>
    <submittedName>
        <fullName evidence="6">Polysaccharide biosynthesis protein</fullName>
    </submittedName>
</protein>
<keyword evidence="7" id="KW-1185">Reference proteome</keyword>
<organism evidence="6 7">
    <name type="scientific">Acholeplasma oculi</name>
    <dbReference type="NCBI Taxonomy" id="35623"/>
    <lineage>
        <taxon>Bacteria</taxon>
        <taxon>Bacillati</taxon>
        <taxon>Mycoplasmatota</taxon>
        <taxon>Mollicutes</taxon>
        <taxon>Acholeplasmatales</taxon>
        <taxon>Acholeplasmataceae</taxon>
        <taxon>Acholeplasma</taxon>
    </lineage>
</organism>
<keyword evidence="3 5" id="KW-1133">Transmembrane helix</keyword>
<dbReference type="AlphaFoldDB" id="A0A061AG44"/>
<name>A0A061AG44_9MOLU</name>
<evidence type="ECO:0000313" key="7">
    <source>
        <dbReference type="Proteomes" id="UP000032434"/>
    </source>
</evidence>
<feature type="transmembrane region" description="Helical" evidence="5">
    <location>
        <begin position="12"/>
        <end position="34"/>
    </location>
</feature>
<feature type="transmembrane region" description="Helical" evidence="5">
    <location>
        <begin position="431"/>
        <end position="452"/>
    </location>
</feature>
<feature type="transmembrane region" description="Helical" evidence="5">
    <location>
        <begin position="130"/>
        <end position="153"/>
    </location>
</feature>
<evidence type="ECO:0000313" key="6">
    <source>
        <dbReference type="EMBL" id="CDR30541.1"/>
    </source>
</evidence>
<dbReference type="KEGG" id="aoc:Aocu_04680"/>
<evidence type="ECO:0000256" key="2">
    <source>
        <dbReference type="ARBA" id="ARBA00022692"/>
    </source>
</evidence>
<evidence type="ECO:0000256" key="3">
    <source>
        <dbReference type="ARBA" id="ARBA00022989"/>
    </source>
</evidence>
<dbReference type="Pfam" id="PF01943">
    <property type="entry name" value="Polysacc_synt"/>
    <property type="match status" value="1"/>
</dbReference>
<feature type="transmembrane region" description="Helical" evidence="5">
    <location>
        <begin position="184"/>
        <end position="204"/>
    </location>
</feature>
<gene>
    <name evidence="6" type="ORF">Aocu_04680</name>
</gene>
<feature type="transmembrane region" description="Helical" evidence="5">
    <location>
        <begin position="270"/>
        <end position="289"/>
    </location>
</feature>
<feature type="transmembrane region" description="Helical" evidence="5">
    <location>
        <begin position="348"/>
        <end position="368"/>
    </location>
</feature>
<dbReference type="InterPro" id="IPR052556">
    <property type="entry name" value="PolySynth_Transporter"/>
</dbReference>
<dbReference type="Proteomes" id="UP000032434">
    <property type="component" value="Chromosome 1"/>
</dbReference>
<evidence type="ECO:0000256" key="4">
    <source>
        <dbReference type="ARBA" id="ARBA00023136"/>
    </source>
</evidence>
<feature type="transmembrane region" description="Helical" evidence="5">
    <location>
        <begin position="232"/>
        <end position="255"/>
    </location>
</feature>
<dbReference type="CDD" id="cd13128">
    <property type="entry name" value="MATE_Wzx_like"/>
    <property type="match status" value="1"/>
</dbReference>
<evidence type="ECO:0000256" key="5">
    <source>
        <dbReference type="SAM" id="Phobius"/>
    </source>
</evidence>
<sequence>MNHKPSSLSKNYIYNLIYQVLVVIIPIILIPYLSRVLEPSGTGLYAFNYTIVTYLSYFALLGVQLYGTKAIATKKDDEKHLRKTFFEILTLKVITSLISISLLFLIVLLIEVIRSMGGATFSLSPLLSPQILLIQGLFLLANLLDITFLYTGLENFKGIVIRNSIIKIMTLGLIFVFVKEKSDLWIYALIINGGEVISQSILWMDRKRIPLFKNLNEVKMDFKPTRHLKDMVILFVPQVIILLYTSLNVTMIGLLSTDIEVGFFDMSSRIINTVLVIATALGTVMLPRISKYHHEGKHEEIKLILDKSLKTTTYLAYPLMVGLLVLSTIFVPWFFGPLYVDATNVLKFYAIKIGLVTLSNVIGIQYMISTNKYKPFIISVSIGAVITLLLNIFLIPVYGALGAVIASLIAEGFVTLYQIISTRKEIPFARYILETSKAFIAAILMGVIIYLMDLGFYQDLVQLLSPRLSVDFYTLIILGIYGILGVITYYLFNLIFKTNVQMDIMNRFIKIFKK</sequence>
<feature type="transmembrane region" description="Helical" evidence="5">
    <location>
        <begin position="472"/>
        <end position="492"/>
    </location>
</feature>
<feature type="transmembrane region" description="Helical" evidence="5">
    <location>
        <begin position="88"/>
        <end position="110"/>
    </location>
</feature>
<feature type="transmembrane region" description="Helical" evidence="5">
    <location>
        <begin position="400"/>
        <end position="419"/>
    </location>
</feature>
<feature type="transmembrane region" description="Helical" evidence="5">
    <location>
        <begin position="160"/>
        <end position="178"/>
    </location>
</feature>
<dbReference type="EMBL" id="LK028559">
    <property type="protein sequence ID" value="CDR30541.1"/>
    <property type="molecule type" value="Genomic_DNA"/>
</dbReference>
<dbReference type="FunCoup" id="A0A061AG44">
    <property type="interactions" value="190"/>
</dbReference>
<proteinExistence type="predicted"/>
<dbReference type="HOGENOM" id="CLU_022017_0_0_14"/>
<feature type="transmembrane region" description="Helical" evidence="5">
    <location>
        <begin position="314"/>
        <end position="336"/>
    </location>
</feature>
<evidence type="ECO:0000256" key="1">
    <source>
        <dbReference type="ARBA" id="ARBA00004141"/>
    </source>
</evidence>
<dbReference type="GO" id="GO:0016020">
    <property type="term" value="C:membrane"/>
    <property type="evidence" value="ECO:0007669"/>
    <property type="project" value="UniProtKB-SubCell"/>
</dbReference>
<dbReference type="STRING" id="35623.Aocu_04680"/>
<feature type="transmembrane region" description="Helical" evidence="5">
    <location>
        <begin position="46"/>
        <end position="67"/>
    </location>
</feature>
<dbReference type="PANTHER" id="PTHR43424:SF1">
    <property type="entry name" value="LOCUS PUTATIVE PROTEIN 1-RELATED"/>
    <property type="match status" value="1"/>
</dbReference>
<feature type="transmembrane region" description="Helical" evidence="5">
    <location>
        <begin position="375"/>
        <end position="394"/>
    </location>
</feature>
<dbReference type="InParanoid" id="A0A061AG44"/>